<evidence type="ECO:0000256" key="3">
    <source>
        <dbReference type="ARBA" id="ARBA00022989"/>
    </source>
</evidence>
<keyword evidence="6" id="KW-0456">Lyase</keyword>
<name>A0ABX0U9A6_9FLAO</name>
<organism evidence="9 10">
    <name type="scientific">Wenyingzhuangia heitensis</name>
    <dbReference type="NCBI Taxonomy" id="1487859"/>
    <lineage>
        <taxon>Bacteria</taxon>
        <taxon>Pseudomonadati</taxon>
        <taxon>Bacteroidota</taxon>
        <taxon>Flavobacteriia</taxon>
        <taxon>Flavobacteriales</taxon>
        <taxon>Flavobacteriaceae</taxon>
        <taxon>Wenyingzhuangia</taxon>
    </lineage>
</organism>
<dbReference type="Pfam" id="PF05090">
    <property type="entry name" value="HTTM"/>
    <property type="match status" value="1"/>
</dbReference>
<feature type="transmembrane region" description="Helical" evidence="7">
    <location>
        <begin position="66"/>
        <end position="85"/>
    </location>
</feature>
<evidence type="ECO:0000256" key="7">
    <source>
        <dbReference type="SAM" id="Phobius"/>
    </source>
</evidence>
<dbReference type="PANTHER" id="PTHR12639">
    <property type="entry name" value="VITAMIN K-DEPENDENT GAMMA-CARBOXYLASE"/>
    <property type="match status" value="1"/>
</dbReference>
<evidence type="ECO:0000256" key="4">
    <source>
        <dbReference type="ARBA" id="ARBA00023136"/>
    </source>
</evidence>
<proteinExistence type="predicted"/>
<evidence type="ECO:0000256" key="1">
    <source>
        <dbReference type="ARBA" id="ARBA00004127"/>
    </source>
</evidence>
<evidence type="ECO:0000259" key="8">
    <source>
        <dbReference type="SMART" id="SM00752"/>
    </source>
</evidence>
<keyword evidence="2 7" id="KW-0812">Transmembrane</keyword>
<evidence type="ECO:0000256" key="5">
    <source>
        <dbReference type="ARBA" id="ARBA00023157"/>
    </source>
</evidence>
<evidence type="ECO:0000256" key="2">
    <source>
        <dbReference type="ARBA" id="ARBA00022692"/>
    </source>
</evidence>
<evidence type="ECO:0000313" key="10">
    <source>
        <dbReference type="Proteomes" id="UP000745859"/>
    </source>
</evidence>
<dbReference type="InterPro" id="IPR011020">
    <property type="entry name" value="HTTM-like"/>
</dbReference>
<dbReference type="Pfam" id="PF22777">
    <property type="entry name" value="VKGC_lumenal_dom"/>
    <property type="match status" value="1"/>
</dbReference>
<dbReference type="InterPro" id="IPR053935">
    <property type="entry name" value="VKGC_lumenal_dom"/>
</dbReference>
<dbReference type="EMBL" id="JAASQL010000001">
    <property type="protein sequence ID" value="NIJ44081.1"/>
    <property type="molecule type" value="Genomic_DNA"/>
</dbReference>
<feature type="transmembrane region" description="Helical" evidence="7">
    <location>
        <begin position="200"/>
        <end position="222"/>
    </location>
</feature>
<evidence type="ECO:0000313" key="9">
    <source>
        <dbReference type="EMBL" id="NIJ44081.1"/>
    </source>
</evidence>
<keyword evidence="3 7" id="KW-1133">Transmembrane helix</keyword>
<comment type="caution">
    <text evidence="9">The sequence shown here is derived from an EMBL/GenBank/DDBJ whole genome shotgun (WGS) entry which is preliminary data.</text>
</comment>
<accession>A0ABX0U9A6</accession>
<dbReference type="Proteomes" id="UP000745859">
    <property type="component" value="Unassembled WGS sequence"/>
</dbReference>
<feature type="transmembrane region" description="Helical" evidence="7">
    <location>
        <begin position="234"/>
        <end position="261"/>
    </location>
</feature>
<evidence type="ECO:0000256" key="6">
    <source>
        <dbReference type="ARBA" id="ARBA00023239"/>
    </source>
</evidence>
<keyword evidence="5" id="KW-1015">Disulfide bond</keyword>
<sequence length="434" mass="51376">MLSFLSKKIDNSSLVVFRIIFGLVLTLEAWGSIFTGWIQKTYIEPTIHFSYIGLEWIEPLDGMGMYYLYVFMGIMGLGVLLGYFYKFSIITYTILWSYCYLSHKISYNNHYYLMILLCLIMCVLPANNYASLDVRKNRVLLKNYMPYWCKFLLIFQISCVYFFGAIAKLYPDWLDGTFPQIVLESKTSFPIIGKYFSQEWFYMGIAYGGFLYDLLIIPLLIYKRTRILGLLISILFHSFNSIVFQVGVFPYLSISFALFFFPAKRIQQLFFPKKEYFNEIKTKLNNSKINYLILIYVLIQLFLPLRQHLIKGNTFWTEQGHKMSWRMMLRSATGTIHYKIVNTTNNSTYYHRPNILTSKQKRLLNTHPDVIWQYAQYLKHEAQKKGNNIRVYAVSKKSLNGRPLQQFIDPNVDLANTSWNYFKHQPWILPFKGW</sequence>
<dbReference type="PANTHER" id="PTHR12639:SF7">
    <property type="entry name" value="HTTM DOMAIN-CONTAINING PROTEIN"/>
    <property type="match status" value="1"/>
</dbReference>
<feature type="domain" description="HTTM-like" evidence="8">
    <location>
        <begin position="6"/>
        <end position="265"/>
    </location>
</feature>
<comment type="subcellular location">
    <subcellularLocation>
        <location evidence="1">Endomembrane system</location>
        <topology evidence="1">Multi-pass membrane protein</topology>
    </subcellularLocation>
</comment>
<protein>
    <recommendedName>
        <fullName evidence="8">HTTM-like domain-containing protein</fullName>
    </recommendedName>
</protein>
<keyword evidence="10" id="KW-1185">Reference proteome</keyword>
<reference evidence="9 10" key="1">
    <citation type="submission" date="2020-03" db="EMBL/GenBank/DDBJ databases">
        <title>Genomic Encyclopedia of Type Strains, Phase IV (KMG-IV): sequencing the most valuable type-strain genomes for metagenomic binning, comparative biology and taxonomic classification.</title>
        <authorList>
            <person name="Goeker M."/>
        </authorList>
    </citation>
    <scope>NUCLEOTIDE SEQUENCE [LARGE SCALE GENOMIC DNA]</scope>
    <source>
        <strain evidence="9 10">DSM 101599</strain>
    </source>
</reference>
<dbReference type="InterPro" id="IPR007782">
    <property type="entry name" value="VKG_COase"/>
</dbReference>
<gene>
    <name evidence="9" type="ORF">FHR24_000520</name>
</gene>
<feature type="transmembrane region" description="Helical" evidence="7">
    <location>
        <begin position="151"/>
        <end position="170"/>
    </location>
</feature>
<keyword evidence="4 7" id="KW-0472">Membrane</keyword>
<feature type="transmembrane region" description="Helical" evidence="7">
    <location>
        <begin position="15"/>
        <end position="38"/>
    </location>
</feature>
<dbReference type="InterPro" id="IPR053934">
    <property type="entry name" value="HTTM_dom"/>
</dbReference>
<feature type="transmembrane region" description="Helical" evidence="7">
    <location>
        <begin position="111"/>
        <end position="130"/>
    </location>
</feature>
<dbReference type="RefSeq" id="WP_167183448.1">
    <property type="nucleotide sequence ID" value="NZ_JAASQL010000001.1"/>
</dbReference>
<dbReference type="SMART" id="SM00752">
    <property type="entry name" value="HTTM"/>
    <property type="match status" value="1"/>
</dbReference>